<dbReference type="Proteomes" id="UP001651690">
    <property type="component" value="Unassembled WGS sequence"/>
</dbReference>
<dbReference type="PROSITE" id="PS50995">
    <property type="entry name" value="HTH_MARR_2"/>
    <property type="match status" value="1"/>
</dbReference>
<dbReference type="InterPro" id="IPR036388">
    <property type="entry name" value="WH-like_DNA-bd_sf"/>
</dbReference>
<name>A0ABT1LWH2_9MYCO</name>
<keyword evidence="3" id="KW-1185">Reference proteome</keyword>
<dbReference type="PANTHER" id="PTHR33164">
    <property type="entry name" value="TRANSCRIPTIONAL REGULATOR, MARR FAMILY"/>
    <property type="match status" value="1"/>
</dbReference>
<dbReference type="Pfam" id="PF01047">
    <property type="entry name" value="MarR"/>
    <property type="match status" value="1"/>
</dbReference>
<dbReference type="InterPro" id="IPR039422">
    <property type="entry name" value="MarR/SlyA-like"/>
</dbReference>
<dbReference type="EMBL" id="JANDBD010000001">
    <property type="protein sequence ID" value="MCP9271256.1"/>
    <property type="molecule type" value="Genomic_DNA"/>
</dbReference>
<dbReference type="PRINTS" id="PR00598">
    <property type="entry name" value="HTHMARR"/>
</dbReference>
<sequence length="145" mass="16177">MADDQPNTATLLFIAHRAAEARVMDALRDAGFDDLTIAQCRIGQRLSPAGTRITDLAEQAQVTKQTAGALIDELERSGYVERRPDPSDARARLIVLSERGEKLCAAAAAEVRKVEAEWRAHVGPEDYRRLRDMLMSLREITDPYQ</sequence>
<protein>
    <submittedName>
        <fullName evidence="2">MarR family transcriptional regulator</fullName>
    </submittedName>
</protein>
<dbReference type="RefSeq" id="WP_255058231.1">
    <property type="nucleotide sequence ID" value="NZ_JANDBD010000001.1"/>
</dbReference>
<dbReference type="SMART" id="SM00347">
    <property type="entry name" value="HTH_MARR"/>
    <property type="match status" value="1"/>
</dbReference>
<reference evidence="2 3" key="1">
    <citation type="submission" date="2022-06" db="EMBL/GenBank/DDBJ databases">
        <title>Mycolicibacterium sp. CAU 1645 isolated from seawater.</title>
        <authorList>
            <person name="Kim W."/>
        </authorList>
    </citation>
    <scope>NUCLEOTIDE SEQUENCE [LARGE SCALE GENOMIC DNA]</scope>
    <source>
        <strain evidence="2 3">CAU 1645</strain>
    </source>
</reference>
<comment type="caution">
    <text evidence="2">The sequence shown here is derived from an EMBL/GenBank/DDBJ whole genome shotgun (WGS) entry which is preliminary data.</text>
</comment>
<feature type="domain" description="HTH marR-type" evidence="1">
    <location>
        <begin position="8"/>
        <end position="139"/>
    </location>
</feature>
<dbReference type="SUPFAM" id="SSF46785">
    <property type="entry name" value="Winged helix' DNA-binding domain"/>
    <property type="match status" value="1"/>
</dbReference>
<evidence type="ECO:0000313" key="3">
    <source>
        <dbReference type="Proteomes" id="UP001651690"/>
    </source>
</evidence>
<evidence type="ECO:0000313" key="2">
    <source>
        <dbReference type="EMBL" id="MCP9271256.1"/>
    </source>
</evidence>
<dbReference type="Gene3D" id="1.10.10.10">
    <property type="entry name" value="Winged helix-like DNA-binding domain superfamily/Winged helix DNA-binding domain"/>
    <property type="match status" value="1"/>
</dbReference>
<dbReference type="PANTHER" id="PTHR33164:SF99">
    <property type="entry name" value="MARR FAMILY REGULATORY PROTEIN"/>
    <property type="match status" value="1"/>
</dbReference>
<gene>
    <name evidence="2" type="ORF">NM203_03545</name>
</gene>
<evidence type="ECO:0000259" key="1">
    <source>
        <dbReference type="PROSITE" id="PS50995"/>
    </source>
</evidence>
<proteinExistence type="predicted"/>
<organism evidence="2 3">
    <name type="scientific">Mycolicibacterium arenosum</name>
    <dbReference type="NCBI Taxonomy" id="2952157"/>
    <lineage>
        <taxon>Bacteria</taxon>
        <taxon>Bacillati</taxon>
        <taxon>Actinomycetota</taxon>
        <taxon>Actinomycetes</taxon>
        <taxon>Mycobacteriales</taxon>
        <taxon>Mycobacteriaceae</taxon>
        <taxon>Mycolicibacterium</taxon>
    </lineage>
</organism>
<accession>A0ABT1LWH2</accession>
<dbReference type="InterPro" id="IPR000835">
    <property type="entry name" value="HTH_MarR-typ"/>
</dbReference>
<dbReference type="InterPro" id="IPR036390">
    <property type="entry name" value="WH_DNA-bd_sf"/>
</dbReference>